<dbReference type="InterPro" id="IPR036514">
    <property type="entry name" value="SGNH_hydro_sf"/>
</dbReference>
<dbReference type="Proteomes" id="UP001157167">
    <property type="component" value="Unassembled WGS sequence"/>
</dbReference>
<proteinExistence type="predicted"/>
<keyword evidence="2" id="KW-0472">Membrane</keyword>
<dbReference type="PANTHER" id="PTHR45648:SF22">
    <property type="entry name" value="GDSL LIPASE_ACYLHYDROLASE FAMILY PROTEIN (AFU_ORTHOLOGUE AFUA_4G14700)"/>
    <property type="match status" value="1"/>
</dbReference>
<feature type="transmembrane region" description="Helical" evidence="2">
    <location>
        <begin position="317"/>
        <end position="338"/>
    </location>
</feature>
<comment type="caution">
    <text evidence="5">The sequence shown here is derived from an EMBL/GenBank/DDBJ whole genome shotgun (WGS) entry which is preliminary data.</text>
</comment>
<protein>
    <submittedName>
        <fullName evidence="5">Esterase</fullName>
    </submittedName>
</protein>
<evidence type="ECO:0000313" key="6">
    <source>
        <dbReference type="Proteomes" id="UP001157167"/>
    </source>
</evidence>
<evidence type="ECO:0000256" key="2">
    <source>
        <dbReference type="SAM" id="Phobius"/>
    </source>
</evidence>
<keyword evidence="2" id="KW-1133">Transmembrane helix</keyword>
<feature type="domain" description="Ice-binding protein C-terminal" evidence="4">
    <location>
        <begin position="318"/>
        <end position="341"/>
    </location>
</feature>
<name>A0ABQ6FHH3_9RHOO</name>
<dbReference type="EMBL" id="BSPX01000081">
    <property type="protein sequence ID" value="GLT24266.1"/>
    <property type="molecule type" value="Genomic_DNA"/>
</dbReference>
<keyword evidence="2" id="KW-0812">Transmembrane</keyword>
<feature type="chain" id="PRO_5045159496" evidence="3">
    <location>
        <begin position="26"/>
        <end position="345"/>
    </location>
</feature>
<dbReference type="Pfam" id="PF00657">
    <property type="entry name" value="Lipase_GDSL"/>
    <property type="match status" value="1"/>
</dbReference>
<dbReference type="CDD" id="cd01846">
    <property type="entry name" value="fatty_acyltransferase_like"/>
    <property type="match status" value="1"/>
</dbReference>
<dbReference type="SUPFAM" id="SSF52266">
    <property type="entry name" value="SGNH hydrolase"/>
    <property type="match status" value="1"/>
</dbReference>
<dbReference type="InterPro" id="IPR001087">
    <property type="entry name" value="GDSL"/>
</dbReference>
<evidence type="ECO:0000313" key="5">
    <source>
        <dbReference type="EMBL" id="GLT24266.1"/>
    </source>
</evidence>
<reference evidence="6" key="1">
    <citation type="journal article" date="2019" name="Int. J. Syst. Evol. Microbiol.">
        <title>The Global Catalogue of Microorganisms (GCM) 10K type strain sequencing project: providing services to taxonomists for standard genome sequencing and annotation.</title>
        <authorList>
            <consortium name="The Broad Institute Genomics Platform"/>
            <consortium name="The Broad Institute Genome Sequencing Center for Infectious Disease"/>
            <person name="Wu L."/>
            <person name="Ma J."/>
        </authorList>
    </citation>
    <scope>NUCLEOTIDE SEQUENCE [LARGE SCALE GENOMIC DNA]</scope>
    <source>
        <strain evidence="6">NBRC 102407</strain>
    </source>
</reference>
<dbReference type="InterPro" id="IPR051058">
    <property type="entry name" value="GDSL_Est/Lipase"/>
</dbReference>
<dbReference type="InterPro" id="IPR013424">
    <property type="entry name" value="Ice-binding_C"/>
</dbReference>
<dbReference type="RefSeq" id="WP_284189428.1">
    <property type="nucleotide sequence ID" value="NZ_BSPX01000081.1"/>
</dbReference>
<dbReference type="NCBIfam" id="TIGR02595">
    <property type="entry name" value="PEP_CTERM"/>
    <property type="match status" value="1"/>
</dbReference>
<evidence type="ECO:0000256" key="3">
    <source>
        <dbReference type="SAM" id="SignalP"/>
    </source>
</evidence>
<evidence type="ECO:0000256" key="1">
    <source>
        <dbReference type="ARBA" id="ARBA00022801"/>
    </source>
</evidence>
<accession>A0ABQ6FHH3</accession>
<gene>
    <name evidence="5" type="ORF">GCM10007933_37420</name>
</gene>
<keyword evidence="3" id="KW-0732">Signal</keyword>
<dbReference type="Pfam" id="PF07589">
    <property type="entry name" value="PEP-CTERM"/>
    <property type="match status" value="1"/>
</dbReference>
<dbReference type="Gene3D" id="3.40.50.1110">
    <property type="entry name" value="SGNH hydrolase"/>
    <property type="match status" value="1"/>
</dbReference>
<organism evidence="5 6">
    <name type="scientific">Zoogloea oryzae</name>
    <dbReference type="NCBI Taxonomy" id="310767"/>
    <lineage>
        <taxon>Bacteria</taxon>
        <taxon>Pseudomonadati</taxon>
        <taxon>Pseudomonadota</taxon>
        <taxon>Betaproteobacteria</taxon>
        <taxon>Rhodocyclales</taxon>
        <taxon>Zoogloeaceae</taxon>
        <taxon>Zoogloea</taxon>
    </lineage>
</organism>
<sequence length="345" mass="35428">MTLRQRFIVGAAGIALAFSASLAQAGPYSAMYVFGDSLSDVGNDALISGGAVPRTSIFTNGTTSGRFTNGYNYIDYMASFMGLSVTPSVAGGTNYAYGGARVDGITPALVPLGGLSFNQQVTSYVSSHAGAADPNALYVLWAGANNVSDGITTVAMGGSPSAIGTQIGNSIAAIGSAIGALGLNGAQHFLVLNLPDLSQTPVIRYAGSPLLSSVAQSASVGFNSALAGLVGSAAFSALDITLFDVFTEQTKVTNDPAAYGFTDTTHACYTGDPDGAPRPGWGTPTTCADASGYMYFDYMHPSQALHNRLALLAYDALAVPEPTTLSLLFAGLGMMGFLRRRQMRG</sequence>
<dbReference type="PANTHER" id="PTHR45648">
    <property type="entry name" value="GDSL LIPASE/ACYLHYDROLASE FAMILY PROTEIN (AFU_ORTHOLOGUE AFUA_4G14700)"/>
    <property type="match status" value="1"/>
</dbReference>
<keyword evidence="1" id="KW-0378">Hydrolase</keyword>
<keyword evidence="6" id="KW-1185">Reference proteome</keyword>
<feature type="signal peptide" evidence="3">
    <location>
        <begin position="1"/>
        <end position="25"/>
    </location>
</feature>
<evidence type="ECO:0000259" key="4">
    <source>
        <dbReference type="Pfam" id="PF07589"/>
    </source>
</evidence>